<feature type="repeat" description="TPR" evidence="3">
    <location>
        <begin position="758"/>
        <end position="791"/>
    </location>
</feature>
<dbReference type="GO" id="GO:0004672">
    <property type="term" value="F:protein kinase activity"/>
    <property type="evidence" value="ECO:0007669"/>
    <property type="project" value="InterPro"/>
</dbReference>
<feature type="repeat" description="TPR" evidence="3">
    <location>
        <begin position="724"/>
        <end position="757"/>
    </location>
</feature>
<feature type="compositionally biased region" description="Polar residues" evidence="4">
    <location>
        <begin position="302"/>
        <end position="311"/>
    </location>
</feature>
<dbReference type="PROSITE" id="PS50011">
    <property type="entry name" value="PROTEIN_KINASE_DOM"/>
    <property type="match status" value="1"/>
</dbReference>
<dbReference type="SMART" id="SM00220">
    <property type="entry name" value="S_TKc"/>
    <property type="match status" value="1"/>
</dbReference>
<dbReference type="PROSITE" id="PS50293">
    <property type="entry name" value="TPR_REGION"/>
    <property type="match status" value="2"/>
</dbReference>
<evidence type="ECO:0000256" key="4">
    <source>
        <dbReference type="SAM" id="MobiDB-lite"/>
    </source>
</evidence>
<gene>
    <name evidence="6" type="ordered locus">AM1_2841</name>
</gene>
<reference evidence="6 7" key="1">
    <citation type="journal article" date="2008" name="Proc. Natl. Acad. Sci. U.S.A.">
        <title>Niche adaptation and genome expansion in the chlorophyll d-producing cyanobacterium Acaryochloris marina.</title>
        <authorList>
            <person name="Swingley W.D."/>
            <person name="Chen M."/>
            <person name="Cheung P.C."/>
            <person name="Conrad A.L."/>
            <person name="Dejesa L.C."/>
            <person name="Hao J."/>
            <person name="Honchak B.M."/>
            <person name="Karbach L.E."/>
            <person name="Kurdoglu A."/>
            <person name="Lahiri S."/>
            <person name="Mastrian S.D."/>
            <person name="Miyashita H."/>
            <person name="Page L."/>
            <person name="Ramakrishna P."/>
            <person name="Satoh S."/>
            <person name="Sattley W.M."/>
            <person name="Shimada Y."/>
            <person name="Taylor H.L."/>
            <person name="Tomo T."/>
            <person name="Tsuchiya T."/>
            <person name="Wang Z.T."/>
            <person name="Raymond J."/>
            <person name="Mimuro M."/>
            <person name="Blankenship R.E."/>
            <person name="Touchman J.W."/>
        </authorList>
    </citation>
    <scope>NUCLEOTIDE SEQUENCE [LARGE SCALE GENOMIC DNA]</scope>
    <source>
        <strain evidence="7">MBIC 11017</strain>
    </source>
</reference>
<dbReference type="Pfam" id="PF00515">
    <property type="entry name" value="TPR_1"/>
    <property type="match status" value="1"/>
</dbReference>
<dbReference type="SMART" id="SM00028">
    <property type="entry name" value="TPR"/>
    <property type="match status" value="13"/>
</dbReference>
<feature type="repeat" description="TPR" evidence="3">
    <location>
        <begin position="684"/>
        <end position="717"/>
    </location>
</feature>
<dbReference type="HOGENOM" id="CLU_309479_0_0_3"/>
<evidence type="ECO:0000256" key="1">
    <source>
        <dbReference type="ARBA" id="ARBA00022737"/>
    </source>
</evidence>
<dbReference type="Gene3D" id="1.10.510.10">
    <property type="entry name" value="Transferase(Phosphotransferase) domain 1"/>
    <property type="match status" value="1"/>
</dbReference>
<keyword evidence="6" id="KW-0808">Transferase</keyword>
<evidence type="ECO:0000256" key="3">
    <source>
        <dbReference type="PROSITE-ProRule" id="PRU00339"/>
    </source>
</evidence>
<dbReference type="Pfam" id="PF13432">
    <property type="entry name" value="TPR_16"/>
    <property type="match status" value="1"/>
</dbReference>
<evidence type="ECO:0000259" key="5">
    <source>
        <dbReference type="PROSITE" id="PS50011"/>
    </source>
</evidence>
<dbReference type="Proteomes" id="UP000000268">
    <property type="component" value="Chromosome"/>
</dbReference>
<accession>B0CAA6</accession>
<dbReference type="eggNOG" id="COG1729">
    <property type="taxonomic scope" value="Bacteria"/>
</dbReference>
<dbReference type="InterPro" id="IPR011009">
    <property type="entry name" value="Kinase-like_dom_sf"/>
</dbReference>
<evidence type="ECO:0000313" key="7">
    <source>
        <dbReference type="Proteomes" id="UP000000268"/>
    </source>
</evidence>
<dbReference type="SUPFAM" id="SSF48452">
    <property type="entry name" value="TPR-like"/>
    <property type="match status" value="2"/>
</dbReference>
<dbReference type="Gene3D" id="1.25.40.10">
    <property type="entry name" value="Tetratricopeptide repeat domain"/>
    <property type="match status" value="5"/>
</dbReference>
<keyword evidence="6" id="KW-0418">Kinase</keyword>
<dbReference type="InterPro" id="IPR050498">
    <property type="entry name" value="Ycf3"/>
</dbReference>
<dbReference type="Pfam" id="PF00069">
    <property type="entry name" value="Pkinase"/>
    <property type="match status" value="1"/>
</dbReference>
<proteinExistence type="predicted"/>
<feature type="region of interest" description="Disordered" evidence="4">
    <location>
        <begin position="281"/>
        <end position="311"/>
    </location>
</feature>
<dbReference type="KEGG" id="amr:AM1_2841"/>
<dbReference type="OrthoDB" id="428645at2"/>
<dbReference type="InterPro" id="IPR011990">
    <property type="entry name" value="TPR-like_helical_dom_sf"/>
</dbReference>
<dbReference type="PANTHER" id="PTHR44858">
    <property type="entry name" value="TETRATRICOPEPTIDE REPEAT PROTEIN 6"/>
    <property type="match status" value="1"/>
</dbReference>
<dbReference type="Pfam" id="PF13181">
    <property type="entry name" value="TPR_8"/>
    <property type="match status" value="2"/>
</dbReference>
<evidence type="ECO:0000256" key="2">
    <source>
        <dbReference type="ARBA" id="ARBA00022803"/>
    </source>
</evidence>
<dbReference type="PROSITE" id="PS50005">
    <property type="entry name" value="TPR"/>
    <property type="match status" value="9"/>
</dbReference>
<protein>
    <submittedName>
        <fullName evidence="6">Serine/threonine kinase with TPR repeats</fullName>
    </submittedName>
</protein>
<feature type="repeat" description="TPR" evidence="3">
    <location>
        <begin position="545"/>
        <end position="578"/>
    </location>
</feature>
<dbReference type="eggNOG" id="COG0457">
    <property type="taxonomic scope" value="Bacteria"/>
</dbReference>
<name>B0CAA6_ACAM1</name>
<dbReference type="EMBL" id="CP000828">
    <property type="protein sequence ID" value="ABW27841.1"/>
    <property type="molecule type" value="Genomic_DNA"/>
</dbReference>
<dbReference type="InterPro" id="IPR000719">
    <property type="entry name" value="Prot_kinase_dom"/>
</dbReference>
<dbReference type="InterPro" id="IPR019734">
    <property type="entry name" value="TPR_rpt"/>
</dbReference>
<sequence>MVGLVNGRYQILKALNEGGFGKTFLAEDVQMPSRRFCVIKQLKPVLNNDRVQKIVLERFQREAAILERIGQGHPQIPDLFAYFEEEGQFNLVQEWIEGQTLTEIVTAQGSLNEAEVIKLLYQILNVLNYIHGHNIIHRDIKPDNIIVRNADQQPCLIDFGAVKEVMATQINAQGQPSRSIVIGTLGFMPREQAAGRPTFASDLYSLGLTAIYLLTGKFPDQFETDSATGRLQWKQDCEHLSTPFRSLLDQLVKPHPKHRFATVAAMRTALQSVAQASTVLSHPSAEDEVAPASSEPASTESGLSTARQPTSKIQKPKWQWIGLGVGGAAIASASLFFLFRPQWHYFWGQQAAQSGNWQSATENFEQALELKADYTEAALKLGETYAEIGKYPEAIAQFDTLLKQQPKTAAAFRERGEIRFATGGYQAAISDYNEALTLDPKDAETYNHRGDAQVELGKYEAAIADYRKAIRLQPNQAQGYLNLGSVFFVQGKLEAAVKELDKAIQAESNHLSAHVNRGSYRSVLGDPEGAEQDWEKALKLPVRTAKDYASRGYAKSRLDRKQDAIADYNQALTINPQLTRAHTNLGGVFYEQGEIEQARQSFDQALQINPNSTSAYLLRGELRAYQGQQADFEGALQDYDRAIAINPKDPFVLNNRCGALFSLNELQRALADCNKGLEINPSSAALYTVRGNIYLRLKQYEKAIQDYGRTIQINDTRKSEVRSQAAYSNRASARIQLKDLDGALQDLNDALRIKPDAAEDYYKRGLLYSVQNKRQDAITDLKKAADLYAKQGRTDDYNNVLSVLRSLGEG</sequence>
<dbReference type="GO" id="GO:0005524">
    <property type="term" value="F:ATP binding"/>
    <property type="evidence" value="ECO:0007669"/>
    <property type="project" value="InterPro"/>
</dbReference>
<feature type="compositionally biased region" description="Low complexity" evidence="4">
    <location>
        <begin position="290"/>
        <end position="301"/>
    </location>
</feature>
<feature type="repeat" description="TPR" evidence="3">
    <location>
        <begin position="375"/>
        <end position="408"/>
    </location>
</feature>
<dbReference type="PROSITE" id="PS00108">
    <property type="entry name" value="PROTEIN_KINASE_ST"/>
    <property type="match status" value="1"/>
</dbReference>
<dbReference type="RefSeq" id="WP_012163285.1">
    <property type="nucleotide sequence ID" value="NC_009925.1"/>
</dbReference>
<dbReference type="STRING" id="329726.AM1_2841"/>
<dbReference type="AlphaFoldDB" id="B0CAA6"/>
<keyword evidence="1" id="KW-0677">Repeat</keyword>
<feature type="repeat" description="TPR" evidence="3">
    <location>
        <begin position="409"/>
        <end position="442"/>
    </location>
</feature>
<feature type="repeat" description="TPR" evidence="3">
    <location>
        <begin position="579"/>
        <end position="612"/>
    </location>
</feature>
<dbReference type="CDD" id="cd14014">
    <property type="entry name" value="STKc_PknB_like"/>
    <property type="match status" value="1"/>
</dbReference>
<feature type="domain" description="Protein kinase" evidence="5">
    <location>
        <begin position="9"/>
        <end position="285"/>
    </location>
</feature>
<dbReference type="InterPro" id="IPR008271">
    <property type="entry name" value="Ser/Thr_kinase_AS"/>
</dbReference>
<dbReference type="eggNOG" id="COG0515">
    <property type="taxonomic scope" value="Bacteria"/>
</dbReference>
<feature type="repeat" description="TPR" evidence="3">
    <location>
        <begin position="443"/>
        <end position="476"/>
    </location>
</feature>
<keyword evidence="2 3" id="KW-0802">TPR repeat</keyword>
<dbReference type="PANTHER" id="PTHR44858:SF1">
    <property type="entry name" value="UDP-N-ACETYLGLUCOSAMINE--PEPTIDE N-ACETYLGLUCOSAMINYLTRANSFERASE SPINDLY-RELATED"/>
    <property type="match status" value="1"/>
</dbReference>
<organism evidence="6 7">
    <name type="scientific">Acaryochloris marina (strain MBIC 11017)</name>
    <dbReference type="NCBI Taxonomy" id="329726"/>
    <lineage>
        <taxon>Bacteria</taxon>
        <taxon>Bacillati</taxon>
        <taxon>Cyanobacteriota</taxon>
        <taxon>Cyanophyceae</taxon>
        <taxon>Acaryochloridales</taxon>
        <taxon>Acaryochloridaceae</taxon>
        <taxon>Acaryochloris</taxon>
    </lineage>
</organism>
<dbReference type="SUPFAM" id="SSF56112">
    <property type="entry name" value="Protein kinase-like (PK-like)"/>
    <property type="match status" value="1"/>
</dbReference>
<keyword evidence="7" id="KW-1185">Reference proteome</keyword>
<feature type="repeat" description="TPR" evidence="3">
    <location>
        <begin position="477"/>
        <end position="510"/>
    </location>
</feature>
<dbReference type="Pfam" id="PF13414">
    <property type="entry name" value="TPR_11"/>
    <property type="match status" value="2"/>
</dbReference>
<evidence type="ECO:0000313" key="6">
    <source>
        <dbReference type="EMBL" id="ABW27841.1"/>
    </source>
</evidence>